<evidence type="ECO:0000256" key="8">
    <source>
        <dbReference type="ARBA" id="ARBA00023136"/>
    </source>
</evidence>
<dbReference type="PROSITE" id="PS50893">
    <property type="entry name" value="ABC_TRANSPORTER_2"/>
    <property type="match status" value="1"/>
</dbReference>
<dbReference type="RefSeq" id="WP_128687096.1">
    <property type="nucleotide sequence ID" value="NZ_CP029684.2"/>
</dbReference>
<dbReference type="SUPFAM" id="SSF52540">
    <property type="entry name" value="P-loop containing nucleoside triphosphate hydrolases"/>
    <property type="match status" value="1"/>
</dbReference>
<dbReference type="EMBL" id="CP029684">
    <property type="protein sequence ID" value="QAS70639.1"/>
    <property type="molecule type" value="Genomic_DNA"/>
</dbReference>
<dbReference type="Gene3D" id="3.40.50.300">
    <property type="entry name" value="P-loop containing nucleotide triphosphate hydrolases"/>
    <property type="match status" value="1"/>
</dbReference>
<dbReference type="Proteomes" id="UP000286907">
    <property type="component" value="Chromosome"/>
</dbReference>
<evidence type="ECO:0000313" key="11">
    <source>
        <dbReference type="Proteomes" id="UP000286907"/>
    </source>
</evidence>
<keyword evidence="11" id="KW-1185">Reference proteome</keyword>
<proteinExistence type="inferred from homology"/>
<comment type="similarity">
    <text evidence="2">Belongs to the ABC transporter superfamily.</text>
</comment>
<keyword evidence="6 10" id="KW-0067">ATP-binding</keyword>
<name>A0ABX5QPF3_9LACO</name>
<dbReference type="SMART" id="SM00382">
    <property type="entry name" value="AAA"/>
    <property type="match status" value="1"/>
</dbReference>
<evidence type="ECO:0000256" key="5">
    <source>
        <dbReference type="ARBA" id="ARBA00022741"/>
    </source>
</evidence>
<keyword evidence="8" id="KW-0472">Membrane</keyword>
<dbReference type="InterPro" id="IPR015856">
    <property type="entry name" value="ABC_transpr_CbiO/EcfA_su"/>
</dbReference>
<dbReference type="InterPro" id="IPR027417">
    <property type="entry name" value="P-loop_NTPase"/>
</dbReference>
<gene>
    <name evidence="10" type="ORF">DLJ48_05755</name>
</gene>
<keyword evidence="3" id="KW-0813">Transport</keyword>
<keyword evidence="5" id="KW-0547">Nucleotide-binding</keyword>
<dbReference type="PANTHER" id="PTHR43553">
    <property type="entry name" value="HEAVY METAL TRANSPORTER"/>
    <property type="match status" value="1"/>
</dbReference>
<dbReference type="CDD" id="cd03225">
    <property type="entry name" value="ABC_cobalt_CbiO_domain1"/>
    <property type="match status" value="1"/>
</dbReference>
<dbReference type="GO" id="GO:0005524">
    <property type="term" value="F:ATP binding"/>
    <property type="evidence" value="ECO:0007669"/>
    <property type="project" value="UniProtKB-KW"/>
</dbReference>
<dbReference type="Pfam" id="PF00005">
    <property type="entry name" value="ABC_tran"/>
    <property type="match status" value="1"/>
</dbReference>
<evidence type="ECO:0000256" key="6">
    <source>
        <dbReference type="ARBA" id="ARBA00022840"/>
    </source>
</evidence>
<dbReference type="InterPro" id="IPR003593">
    <property type="entry name" value="AAA+_ATPase"/>
</dbReference>
<dbReference type="PROSITE" id="PS00211">
    <property type="entry name" value="ABC_TRANSPORTER_1"/>
    <property type="match status" value="1"/>
</dbReference>
<evidence type="ECO:0000256" key="1">
    <source>
        <dbReference type="ARBA" id="ARBA00004202"/>
    </source>
</evidence>
<keyword evidence="7" id="KW-1278">Translocase</keyword>
<evidence type="ECO:0000256" key="4">
    <source>
        <dbReference type="ARBA" id="ARBA00022475"/>
    </source>
</evidence>
<keyword evidence="4" id="KW-1003">Cell membrane</keyword>
<accession>A0ABX5QPF3</accession>
<sequence>MTSAISIHNLSFAFENSADIFHNFSLKIDPGEWVSLIGQNGSGKSTLMRLIIGLENPRIGDVEVLGKIGVVFQNPDDQFIGATVEDELAFGLENQQVDPAQMPAKIKKTLAQIDLSAYSTTSPDQLSGGQKQRVAIGSALILNADILFLDEATSMLDPLAKKSIITLIHQLHEDNPCLTIINITHDPEEILQGQRVIALENGKIIADGRTDMIMLDTSFLHRHELGETFAAKLVAGLNRKRSSDKQIPKNIISQDRLISWLLDSNK</sequence>
<organism evidence="10 11">
    <name type="scientific">Oenococcus sicerae</name>
    <dbReference type="NCBI Taxonomy" id="2203724"/>
    <lineage>
        <taxon>Bacteria</taxon>
        <taxon>Bacillati</taxon>
        <taxon>Bacillota</taxon>
        <taxon>Bacilli</taxon>
        <taxon>Lactobacillales</taxon>
        <taxon>Lactobacillaceae</taxon>
        <taxon>Oenococcus</taxon>
    </lineage>
</organism>
<evidence type="ECO:0000256" key="7">
    <source>
        <dbReference type="ARBA" id="ARBA00022967"/>
    </source>
</evidence>
<dbReference type="InterPro" id="IPR017871">
    <property type="entry name" value="ABC_transporter-like_CS"/>
</dbReference>
<protein>
    <submittedName>
        <fullName evidence="10">ATP-binding cassette domain-containing protein</fullName>
    </submittedName>
</protein>
<evidence type="ECO:0000313" key="10">
    <source>
        <dbReference type="EMBL" id="QAS70639.1"/>
    </source>
</evidence>
<evidence type="ECO:0000256" key="3">
    <source>
        <dbReference type="ARBA" id="ARBA00022448"/>
    </source>
</evidence>
<comment type="subcellular location">
    <subcellularLocation>
        <location evidence="1">Cell membrane</location>
        <topology evidence="1">Peripheral membrane protein</topology>
    </subcellularLocation>
</comment>
<feature type="domain" description="ABC transporter" evidence="9">
    <location>
        <begin position="5"/>
        <end position="226"/>
    </location>
</feature>
<evidence type="ECO:0000256" key="2">
    <source>
        <dbReference type="ARBA" id="ARBA00005417"/>
    </source>
</evidence>
<dbReference type="PANTHER" id="PTHR43553:SF24">
    <property type="entry name" value="ENERGY-COUPLING FACTOR TRANSPORTER ATP-BINDING PROTEIN ECFA1"/>
    <property type="match status" value="1"/>
</dbReference>
<dbReference type="InterPro" id="IPR003439">
    <property type="entry name" value="ABC_transporter-like_ATP-bd"/>
</dbReference>
<evidence type="ECO:0000259" key="9">
    <source>
        <dbReference type="PROSITE" id="PS50893"/>
    </source>
</evidence>
<dbReference type="InterPro" id="IPR050095">
    <property type="entry name" value="ECF_ABC_transporter_ATP-bd"/>
</dbReference>
<reference evidence="10 11" key="1">
    <citation type="journal article" date="2019" name="Syst. Appl. Microbiol.">
        <title>Oenococcus sicerae sp. nov., isolated from French cider.</title>
        <authorList>
            <person name="Cousin F.J."/>
            <person name="Le Guellec R."/>
            <person name="Chagnot C."/>
            <person name="Goux D."/>
            <person name="Dalmasso M."/>
            <person name="Laplace J.M."/>
            <person name="Cretenet M."/>
        </authorList>
    </citation>
    <scope>NUCLEOTIDE SEQUENCE [LARGE SCALE GENOMIC DNA]</scope>
    <source>
        <strain evidence="10 11">UCMA 15228</strain>
    </source>
</reference>